<dbReference type="Proteomes" id="UP000769528">
    <property type="component" value="Unassembled WGS sequence"/>
</dbReference>
<evidence type="ECO:0000313" key="3">
    <source>
        <dbReference type="Proteomes" id="UP000769528"/>
    </source>
</evidence>
<gene>
    <name evidence="2" type="ORF">WICMUC_001016</name>
</gene>
<proteinExistence type="predicted"/>
<keyword evidence="1" id="KW-0472">Membrane</keyword>
<keyword evidence="3" id="KW-1185">Reference proteome</keyword>
<accession>A0A9P8THV7</accession>
<keyword evidence="1" id="KW-0812">Transmembrane</keyword>
<name>A0A9P8THV7_9ASCO</name>
<evidence type="ECO:0000313" key="2">
    <source>
        <dbReference type="EMBL" id="KAH3679396.1"/>
    </source>
</evidence>
<dbReference type="AlphaFoldDB" id="A0A9P8THV7"/>
<comment type="caution">
    <text evidence="2">The sequence shown here is derived from an EMBL/GenBank/DDBJ whole genome shotgun (WGS) entry which is preliminary data.</text>
</comment>
<evidence type="ECO:0000256" key="1">
    <source>
        <dbReference type="SAM" id="Phobius"/>
    </source>
</evidence>
<organism evidence="2 3">
    <name type="scientific">Wickerhamomyces mucosus</name>
    <dbReference type="NCBI Taxonomy" id="1378264"/>
    <lineage>
        <taxon>Eukaryota</taxon>
        <taxon>Fungi</taxon>
        <taxon>Dikarya</taxon>
        <taxon>Ascomycota</taxon>
        <taxon>Saccharomycotina</taxon>
        <taxon>Saccharomycetes</taxon>
        <taxon>Phaffomycetales</taxon>
        <taxon>Wickerhamomycetaceae</taxon>
        <taxon>Wickerhamomyces</taxon>
    </lineage>
</organism>
<protein>
    <submittedName>
        <fullName evidence="2">Uncharacterized protein</fullName>
    </submittedName>
</protein>
<keyword evidence="1" id="KW-1133">Transmembrane helix</keyword>
<dbReference type="OrthoDB" id="2020542at2759"/>
<dbReference type="EMBL" id="JAEUBF010000315">
    <property type="protein sequence ID" value="KAH3679396.1"/>
    <property type="molecule type" value="Genomic_DNA"/>
</dbReference>
<reference evidence="2" key="2">
    <citation type="submission" date="2021-01" db="EMBL/GenBank/DDBJ databases">
        <authorList>
            <person name="Schikora-Tamarit M.A."/>
        </authorList>
    </citation>
    <scope>NUCLEOTIDE SEQUENCE</scope>
    <source>
        <strain evidence="2">CBS6341</strain>
    </source>
</reference>
<sequence>MLHLGAILATVPNWKKIHKLRTVLFVEYEEDNINDKERINPLVRILRINVVVVIAVVVVVAVCLKTFRTYNTIISGSKEGLHQVDKVLINNEFFE</sequence>
<feature type="transmembrane region" description="Helical" evidence="1">
    <location>
        <begin position="45"/>
        <end position="64"/>
    </location>
</feature>
<reference evidence="2" key="1">
    <citation type="journal article" date="2021" name="Open Biol.">
        <title>Shared evolutionary footprints suggest mitochondrial oxidative damage underlies multiple complex I losses in fungi.</title>
        <authorList>
            <person name="Schikora-Tamarit M.A."/>
            <person name="Marcet-Houben M."/>
            <person name="Nosek J."/>
            <person name="Gabaldon T."/>
        </authorList>
    </citation>
    <scope>NUCLEOTIDE SEQUENCE</scope>
    <source>
        <strain evidence="2">CBS6341</strain>
    </source>
</reference>